<reference evidence="1" key="3">
    <citation type="submission" date="2018-07" db="EMBL/GenBank/DDBJ databases">
        <title>WGS assembly of Glycine max.</title>
        <authorList>
            <person name="Schmutz J."/>
            <person name="Cannon S."/>
            <person name="Schlueter J."/>
            <person name="Ma J."/>
            <person name="Mitros T."/>
            <person name="Nelson W."/>
            <person name="Hyten D."/>
            <person name="Song Q."/>
            <person name="Thelen J."/>
            <person name="Cheng J."/>
            <person name="Xu D."/>
            <person name="Hellsten U."/>
            <person name="May G."/>
            <person name="Yu Y."/>
            <person name="Sakurai T."/>
            <person name="Umezawa T."/>
            <person name="Bhattacharyya M."/>
            <person name="Sandhu D."/>
            <person name="Valliyodan B."/>
            <person name="Lindquist E."/>
            <person name="Peto M."/>
            <person name="Grant D."/>
            <person name="Shu S."/>
            <person name="Goodstein D."/>
            <person name="Barry K."/>
            <person name="Futrell-Griggs M."/>
            <person name="Abernathy B."/>
            <person name="Du J."/>
            <person name="Tian Z."/>
            <person name="Zhu L."/>
            <person name="Gill N."/>
            <person name="Joshi T."/>
            <person name="Libault M."/>
            <person name="Sethuraman A."/>
            <person name="Zhang X."/>
            <person name="Shinozaki K."/>
            <person name="Nguyen H."/>
            <person name="Wing R."/>
            <person name="Cregan P."/>
            <person name="Specht J."/>
            <person name="Grimwood J."/>
            <person name="Rokhsar D."/>
            <person name="Stacey G."/>
            <person name="Shoemaker R."/>
            <person name="Jackson S."/>
        </authorList>
    </citation>
    <scope>NUCLEOTIDE SEQUENCE</scope>
    <source>
        <tissue evidence="1">Callus</tissue>
    </source>
</reference>
<dbReference type="Proteomes" id="UP000008827">
    <property type="component" value="Chromosome 5"/>
</dbReference>
<dbReference type="InterPro" id="IPR053114">
    <property type="entry name" value="ATXR5/ATXR6"/>
</dbReference>
<gene>
    <name evidence="1" type="ORF">GLYMA_05G168700</name>
</gene>
<protein>
    <recommendedName>
        <fullName evidence="4">SET domain-containing protein</fullName>
    </recommendedName>
</protein>
<evidence type="ECO:0000313" key="1">
    <source>
        <dbReference type="EMBL" id="KRH59161.1"/>
    </source>
</evidence>
<dbReference type="InterPro" id="IPR046341">
    <property type="entry name" value="SET_dom_sf"/>
</dbReference>
<evidence type="ECO:0008006" key="4">
    <source>
        <dbReference type="Google" id="ProtNLM"/>
    </source>
</evidence>
<dbReference type="OMA" id="NGHENEY"/>
<evidence type="ECO:0000313" key="2">
    <source>
        <dbReference type="EnsemblPlants" id="KRH59161"/>
    </source>
</evidence>
<dbReference type="AlphaFoldDB" id="A0A0R0K1R6"/>
<dbReference type="EMBL" id="CM000838">
    <property type="protein sequence ID" value="KRH59161.1"/>
    <property type="molecule type" value="Genomic_DNA"/>
</dbReference>
<dbReference type="Gramene" id="KRH59161">
    <property type="protein sequence ID" value="KRH59161"/>
    <property type="gene ID" value="GLYMA_05G168700"/>
</dbReference>
<dbReference type="SMR" id="A0A0R0K1R6"/>
<organism evidence="1">
    <name type="scientific">Glycine max</name>
    <name type="common">Soybean</name>
    <name type="synonym">Glycine hispida</name>
    <dbReference type="NCBI Taxonomy" id="3847"/>
    <lineage>
        <taxon>Eukaryota</taxon>
        <taxon>Viridiplantae</taxon>
        <taxon>Streptophyta</taxon>
        <taxon>Embryophyta</taxon>
        <taxon>Tracheophyta</taxon>
        <taxon>Spermatophyta</taxon>
        <taxon>Magnoliopsida</taxon>
        <taxon>eudicotyledons</taxon>
        <taxon>Gunneridae</taxon>
        <taxon>Pentapetalae</taxon>
        <taxon>rosids</taxon>
        <taxon>fabids</taxon>
        <taxon>Fabales</taxon>
        <taxon>Fabaceae</taxon>
        <taxon>Papilionoideae</taxon>
        <taxon>50 kb inversion clade</taxon>
        <taxon>NPAAA clade</taxon>
        <taxon>indigoferoid/millettioid clade</taxon>
        <taxon>Phaseoleae</taxon>
        <taxon>Glycine</taxon>
        <taxon>Glycine subgen. Soja</taxon>
    </lineage>
</organism>
<dbReference type="InParanoid" id="A0A0R0K1R6"/>
<dbReference type="STRING" id="3847.A0A0R0K1R6"/>
<reference evidence="1 2" key="1">
    <citation type="journal article" date="2010" name="Nature">
        <title>Genome sequence of the palaeopolyploid soybean.</title>
        <authorList>
            <person name="Schmutz J."/>
            <person name="Cannon S.B."/>
            <person name="Schlueter J."/>
            <person name="Ma J."/>
            <person name="Mitros T."/>
            <person name="Nelson W."/>
            <person name="Hyten D.L."/>
            <person name="Song Q."/>
            <person name="Thelen J.J."/>
            <person name="Cheng J."/>
            <person name="Xu D."/>
            <person name="Hellsten U."/>
            <person name="May G.D."/>
            <person name="Yu Y."/>
            <person name="Sakurai T."/>
            <person name="Umezawa T."/>
            <person name="Bhattacharyya M.K."/>
            <person name="Sandhu D."/>
            <person name="Valliyodan B."/>
            <person name="Lindquist E."/>
            <person name="Peto M."/>
            <person name="Grant D."/>
            <person name="Shu S."/>
            <person name="Goodstein D."/>
            <person name="Barry K."/>
            <person name="Futrell-Griggs M."/>
            <person name="Abernathy B."/>
            <person name="Du J."/>
            <person name="Tian Z."/>
            <person name="Zhu L."/>
            <person name="Gill N."/>
            <person name="Joshi T."/>
            <person name="Libault M."/>
            <person name="Sethuraman A."/>
            <person name="Zhang X.-C."/>
            <person name="Shinozaki K."/>
            <person name="Nguyen H.T."/>
            <person name="Wing R.A."/>
            <person name="Cregan P."/>
            <person name="Specht J."/>
            <person name="Grimwood J."/>
            <person name="Rokhsar D."/>
            <person name="Stacey G."/>
            <person name="Shoemaker R.C."/>
            <person name="Jackson S.A."/>
        </authorList>
    </citation>
    <scope>NUCLEOTIDE SEQUENCE</scope>
    <source>
        <strain evidence="2">cv. Williams 82</strain>
        <tissue evidence="1">Callus</tissue>
    </source>
</reference>
<accession>A0A0R0K1R6</accession>
<proteinExistence type="predicted"/>
<sequence length="132" mass="15228">MKILSKEDMETIEHCIAISKRGEFPPFMVVYDSCEGYTVEADDLIKDMAITAEYIGDVDYLDNQERDDSDSIMSLLRAESSQSVVSCADKHTMLMVNARFFFVVATHDISKGERLYYDHNGHEYQYPTHHFL</sequence>
<evidence type="ECO:0000313" key="3">
    <source>
        <dbReference type="Proteomes" id="UP000008827"/>
    </source>
</evidence>
<dbReference type="SUPFAM" id="SSF82199">
    <property type="entry name" value="SET domain"/>
    <property type="match status" value="1"/>
</dbReference>
<dbReference type="PaxDb" id="3847-GLYMA05G30241.1"/>
<dbReference type="Gene3D" id="2.170.270.10">
    <property type="entry name" value="SET domain"/>
    <property type="match status" value="1"/>
</dbReference>
<dbReference type="PANTHER" id="PTHR48458">
    <property type="entry name" value="SET DOMAIN-CONTAINING PROTEIN"/>
    <property type="match status" value="1"/>
</dbReference>
<keyword evidence="3" id="KW-1185">Reference proteome</keyword>
<dbReference type="EnsemblPlants" id="KRH59161">
    <property type="protein sequence ID" value="KRH59161"/>
    <property type="gene ID" value="GLYMA_05G168700"/>
</dbReference>
<dbReference type="PANTHER" id="PTHR48458:SF1">
    <property type="entry name" value="SET DOMAIN-CONTAINING PROTEIN"/>
    <property type="match status" value="1"/>
</dbReference>
<name>A0A0R0K1R6_SOYBN</name>
<reference evidence="2" key="2">
    <citation type="submission" date="2018-02" db="UniProtKB">
        <authorList>
            <consortium name="EnsemblPlants"/>
        </authorList>
    </citation>
    <scope>IDENTIFICATION</scope>
    <source>
        <strain evidence="2">Williams 82</strain>
    </source>
</reference>